<name>A0A9K3N246_HELAN</name>
<dbReference type="Gramene" id="mRNA:HanXRQr2_Chr11g0510101">
    <property type="protein sequence ID" value="mRNA:HanXRQr2_Chr11g0510101"/>
    <property type="gene ID" value="HanXRQr2_Chr11g0510101"/>
</dbReference>
<sequence>MKGDAKRGDDLAVFEMTCKRFQNWFAKQRLPPFKEAVMDAWMCCCTSMIMADFGVNLIRFTCLCKKTILAPSPRSQFLSPCGQYKPLVEIYLAKDLCDIAHNIILMRVCNASISYVMKNIRGKEDLETSIVAGFGYGVAVSLANGMRGPSVLSVGVVWALFNGGMFKAGIKMPAYDHKLDRCSHLAKVDLG</sequence>
<evidence type="ECO:0000256" key="4">
    <source>
        <dbReference type="ARBA" id="ARBA00023136"/>
    </source>
</evidence>
<keyword evidence="4" id="KW-0472">Membrane</keyword>
<dbReference type="PANTHER" id="PTHR14110">
    <property type="entry name" value="MITOCHONDRIAL IMPORT INNER MEMBRANE TRANSLOCASE SUBUNIT TIM22"/>
    <property type="match status" value="1"/>
</dbReference>
<dbReference type="AlphaFoldDB" id="A0A9K3N246"/>
<dbReference type="GO" id="GO:0045039">
    <property type="term" value="P:protein insertion into mitochondrial inner membrane"/>
    <property type="evidence" value="ECO:0007669"/>
    <property type="project" value="InterPro"/>
</dbReference>
<proteinExistence type="predicted"/>
<reference evidence="5" key="1">
    <citation type="journal article" date="2017" name="Nature">
        <title>The sunflower genome provides insights into oil metabolism, flowering and Asterid evolution.</title>
        <authorList>
            <person name="Badouin H."/>
            <person name="Gouzy J."/>
            <person name="Grassa C.J."/>
            <person name="Murat F."/>
            <person name="Staton S.E."/>
            <person name="Cottret L."/>
            <person name="Lelandais-Briere C."/>
            <person name="Owens G.L."/>
            <person name="Carrere S."/>
            <person name="Mayjonade B."/>
            <person name="Legrand L."/>
            <person name="Gill N."/>
            <person name="Kane N.C."/>
            <person name="Bowers J.E."/>
            <person name="Hubner S."/>
            <person name="Bellec A."/>
            <person name="Berard A."/>
            <person name="Berges H."/>
            <person name="Blanchet N."/>
            <person name="Boniface M.C."/>
            <person name="Brunel D."/>
            <person name="Catrice O."/>
            <person name="Chaidir N."/>
            <person name="Claudel C."/>
            <person name="Donnadieu C."/>
            <person name="Faraut T."/>
            <person name="Fievet G."/>
            <person name="Helmstetter N."/>
            <person name="King M."/>
            <person name="Knapp S.J."/>
            <person name="Lai Z."/>
            <person name="Le Paslier M.C."/>
            <person name="Lippi Y."/>
            <person name="Lorenzon L."/>
            <person name="Mandel J.R."/>
            <person name="Marage G."/>
            <person name="Marchand G."/>
            <person name="Marquand E."/>
            <person name="Bret-Mestries E."/>
            <person name="Morien E."/>
            <person name="Nambeesan S."/>
            <person name="Nguyen T."/>
            <person name="Pegot-Espagnet P."/>
            <person name="Pouilly N."/>
            <person name="Raftis F."/>
            <person name="Sallet E."/>
            <person name="Schiex T."/>
            <person name="Thomas J."/>
            <person name="Vandecasteele C."/>
            <person name="Vares D."/>
            <person name="Vear F."/>
            <person name="Vautrin S."/>
            <person name="Crespi M."/>
            <person name="Mangin B."/>
            <person name="Burke J.M."/>
            <person name="Salse J."/>
            <person name="Munos S."/>
            <person name="Vincourt P."/>
            <person name="Rieseberg L.H."/>
            <person name="Langlade N.B."/>
        </authorList>
    </citation>
    <scope>NUCLEOTIDE SEQUENCE</scope>
    <source>
        <tissue evidence="5">Leaves</tissue>
    </source>
</reference>
<evidence type="ECO:0000256" key="1">
    <source>
        <dbReference type="ARBA" id="ARBA00004141"/>
    </source>
</evidence>
<dbReference type="GO" id="GO:0042721">
    <property type="term" value="C:TIM22 mitochondrial import inner membrane insertion complex"/>
    <property type="evidence" value="ECO:0007669"/>
    <property type="project" value="InterPro"/>
</dbReference>
<dbReference type="EMBL" id="MNCJ02000326">
    <property type="protein sequence ID" value="KAF5783623.1"/>
    <property type="molecule type" value="Genomic_DNA"/>
</dbReference>
<evidence type="ECO:0000256" key="2">
    <source>
        <dbReference type="ARBA" id="ARBA00022692"/>
    </source>
</evidence>
<evidence type="ECO:0000256" key="3">
    <source>
        <dbReference type="ARBA" id="ARBA00022989"/>
    </source>
</evidence>
<dbReference type="PANTHER" id="PTHR14110:SF6">
    <property type="entry name" value="OS04G0405100 PROTEIN"/>
    <property type="match status" value="1"/>
</dbReference>
<dbReference type="GO" id="GO:0009706">
    <property type="term" value="C:chloroplast inner membrane"/>
    <property type="evidence" value="ECO:0000318"/>
    <property type="project" value="GO_Central"/>
</dbReference>
<dbReference type="InterPro" id="IPR039175">
    <property type="entry name" value="TIM22"/>
</dbReference>
<comment type="subcellular location">
    <subcellularLocation>
        <location evidence="1">Membrane</location>
        <topology evidence="1">Multi-pass membrane protein</topology>
    </subcellularLocation>
</comment>
<gene>
    <name evidence="5" type="ORF">HanXRQr2_Chr11g0510101</name>
</gene>
<evidence type="ECO:0000313" key="5">
    <source>
        <dbReference type="EMBL" id="KAF5783623.1"/>
    </source>
</evidence>
<protein>
    <submittedName>
        <fullName evidence="5">Mitochondrial import inner membrane translocase subunit TIM22</fullName>
    </submittedName>
</protein>
<dbReference type="GO" id="GO:0008320">
    <property type="term" value="F:protein transmembrane transporter activity"/>
    <property type="evidence" value="ECO:0000318"/>
    <property type="project" value="GO_Central"/>
</dbReference>
<keyword evidence="2" id="KW-0812">Transmembrane</keyword>
<reference evidence="5" key="2">
    <citation type="submission" date="2020-06" db="EMBL/GenBank/DDBJ databases">
        <title>Helianthus annuus Genome sequencing and assembly Release 2.</title>
        <authorList>
            <person name="Gouzy J."/>
            <person name="Langlade N."/>
            <person name="Munos S."/>
        </authorList>
    </citation>
    <scope>NUCLEOTIDE SEQUENCE</scope>
    <source>
        <tissue evidence="5">Leaves</tissue>
    </source>
</reference>
<accession>A0A9K3N246</accession>
<dbReference type="GO" id="GO:0045036">
    <property type="term" value="P:protein targeting to chloroplast"/>
    <property type="evidence" value="ECO:0000318"/>
    <property type="project" value="GO_Central"/>
</dbReference>
<organism evidence="5 6">
    <name type="scientific">Helianthus annuus</name>
    <name type="common">Common sunflower</name>
    <dbReference type="NCBI Taxonomy" id="4232"/>
    <lineage>
        <taxon>Eukaryota</taxon>
        <taxon>Viridiplantae</taxon>
        <taxon>Streptophyta</taxon>
        <taxon>Embryophyta</taxon>
        <taxon>Tracheophyta</taxon>
        <taxon>Spermatophyta</taxon>
        <taxon>Magnoliopsida</taxon>
        <taxon>eudicotyledons</taxon>
        <taxon>Gunneridae</taxon>
        <taxon>Pentapetalae</taxon>
        <taxon>asterids</taxon>
        <taxon>campanulids</taxon>
        <taxon>Asterales</taxon>
        <taxon>Asteraceae</taxon>
        <taxon>Asteroideae</taxon>
        <taxon>Heliantheae alliance</taxon>
        <taxon>Heliantheae</taxon>
        <taxon>Helianthus</taxon>
    </lineage>
</organism>
<dbReference type="Proteomes" id="UP000215914">
    <property type="component" value="Unassembled WGS sequence"/>
</dbReference>
<comment type="caution">
    <text evidence="5">The sequence shown here is derived from an EMBL/GenBank/DDBJ whole genome shotgun (WGS) entry which is preliminary data.</text>
</comment>
<keyword evidence="3" id="KW-1133">Transmembrane helix</keyword>
<keyword evidence="6" id="KW-1185">Reference proteome</keyword>
<evidence type="ECO:0000313" key="6">
    <source>
        <dbReference type="Proteomes" id="UP000215914"/>
    </source>
</evidence>